<sequence>MRTGHEVLGTPGPGSLRSRRLPVPVSVSTWVAETTPGGLPEYLLPAGGLCPTPKRVSCTKGGMLPVLLTIRPFQESVTFRDVAVDFTQEEWGYLDLSEKELYRDVMLENYRHLVHLGLAVSKPDVIFHLERGEPPWRPESEVTRTSFPDWEYIPETKDSSPKLGISIEPSSKEECAKVHLFVSNFTKALGCDASLWRQQNTEEKYSWIHCGKNKCLICGLSLYSKANLIRHVRIHTGEKPYKCNECGNAFRKSVILNVHQRIHNEARSYECHECGKTFCSKVGVTRHEKIHTGIKPYECHECGKAFLQRSYLTQHVQMHTGEKPFKCHVCGNAFLRRTGLKQHVRIHTGEKPYTCKECGKAFSARNRLYLHVRVHTGVKPYGCHMCGKAFSSRNDLTRHVRIHTGERPYECHQCGKAFSQRGSLTRHKRIHTG</sequence>
<feature type="domain" description="C2H2-type" evidence="12">
    <location>
        <begin position="409"/>
        <end position="433"/>
    </location>
</feature>
<evidence type="ECO:0000259" key="13">
    <source>
        <dbReference type="PROSITE" id="PS50805"/>
    </source>
</evidence>
<keyword evidence="14" id="KW-1185">Reference proteome</keyword>
<keyword evidence="6" id="KW-0862">Zinc</keyword>
<feature type="domain" description="C2H2-type" evidence="12">
    <location>
        <begin position="381"/>
        <end position="408"/>
    </location>
</feature>
<dbReference type="RefSeq" id="XP_020859219.1">
    <property type="nucleotide sequence ID" value="XM_021003560.1"/>
</dbReference>
<comment type="subcellular location">
    <subcellularLocation>
        <location evidence="1">Nucleus</location>
    </subcellularLocation>
</comment>
<dbReference type="FunFam" id="3.30.160.60:FF:000060">
    <property type="entry name" value="zinc finger protein 436"/>
    <property type="match status" value="1"/>
</dbReference>
<dbReference type="Gene3D" id="6.10.140.140">
    <property type="match status" value="1"/>
</dbReference>
<dbReference type="SUPFAM" id="SSF109640">
    <property type="entry name" value="KRAB domain (Kruppel-associated box)"/>
    <property type="match status" value="1"/>
</dbReference>
<dbReference type="GO" id="GO:0008270">
    <property type="term" value="F:zinc ion binding"/>
    <property type="evidence" value="ECO:0007669"/>
    <property type="project" value="UniProtKB-KW"/>
</dbReference>
<feature type="domain" description="C2H2-type" evidence="12">
    <location>
        <begin position="213"/>
        <end position="240"/>
    </location>
</feature>
<evidence type="ECO:0000256" key="8">
    <source>
        <dbReference type="ARBA" id="ARBA00023125"/>
    </source>
</evidence>
<feature type="domain" description="C2H2-type" evidence="12">
    <location>
        <begin position="325"/>
        <end position="352"/>
    </location>
</feature>
<feature type="domain" description="C2H2-type" evidence="12">
    <location>
        <begin position="241"/>
        <end position="268"/>
    </location>
</feature>
<gene>
    <name evidence="15" type="primary">LOC110219848</name>
</gene>
<organism evidence="14 15">
    <name type="scientific">Phascolarctos cinereus</name>
    <name type="common">Koala</name>
    <dbReference type="NCBI Taxonomy" id="38626"/>
    <lineage>
        <taxon>Eukaryota</taxon>
        <taxon>Metazoa</taxon>
        <taxon>Chordata</taxon>
        <taxon>Craniata</taxon>
        <taxon>Vertebrata</taxon>
        <taxon>Euteleostomi</taxon>
        <taxon>Mammalia</taxon>
        <taxon>Metatheria</taxon>
        <taxon>Diprotodontia</taxon>
        <taxon>Phascolarctidae</taxon>
        <taxon>Phascolarctos</taxon>
    </lineage>
</organism>
<keyword evidence="8" id="KW-0238">DNA-binding</keyword>
<keyword evidence="9" id="KW-0804">Transcription</keyword>
<dbReference type="FunFam" id="3.30.160.60:FF:001402">
    <property type="entry name" value="Zinc finger protein 473"/>
    <property type="match status" value="1"/>
</dbReference>
<dbReference type="Pfam" id="PF00096">
    <property type="entry name" value="zf-C2H2"/>
    <property type="match status" value="7"/>
</dbReference>
<evidence type="ECO:0000256" key="5">
    <source>
        <dbReference type="ARBA" id="ARBA00022771"/>
    </source>
</evidence>
<dbReference type="PROSITE" id="PS50157">
    <property type="entry name" value="ZINC_FINGER_C2H2_2"/>
    <property type="match status" value="8"/>
</dbReference>
<dbReference type="Proteomes" id="UP000515140">
    <property type="component" value="Unplaced"/>
</dbReference>
<evidence type="ECO:0000313" key="15">
    <source>
        <dbReference type="RefSeq" id="XP_020859219.1"/>
    </source>
</evidence>
<dbReference type="Pfam" id="PF01352">
    <property type="entry name" value="KRAB"/>
    <property type="match status" value="1"/>
</dbReference>
<feature type="domain" description="KRAB" evidence="13">
    <location>
        <begin position="77"/>
        <end position="148"/>
    </location>
</feature>
<protein>
    <submittedName>
        <fullName evidence="15">Zinc finger protein OZF-like</fullName>
    </submittedName>
</protein>
<evidence type="ECO:0000256" key="4">
    <source>
        <dbReference type="ARBA" id="ARBA00022737"/>
    </source>
</evidence>
<evidence type="ECO:0000256" key="7">
    <source>
        <dbReference type="ARBA" id="ARBA00023015"/>
    </source>
</evidence>
<dbReference type="PROSITE" id="PS50805">
    <property type="entry name" value="KRAB"/>
    <property type="match status" value="1"/>
</dbReference>
<dbReference type="InterPro" id="IPR036236">
    <property type="entry name" value="Znf_C2H2_sf"/>
</dbReference>
<dbReference type="InterPro" id="IPR036051">
    <property type="entry name" value="KRAB_dom_sf"/>
</dbReference>
<dbReference type="SUPFAM" id="SSF57667">
    <property type="entry name" value="beta-beta-alpha zinc fingers"/>
    <property type="match status" value="5"/>
</dbReference>
<dbReference type="SMART" id="SM00355">
    <property type="entry name" value="ZnF_C2H2"/>
    <property type="match status" value="8"/>
</dbReference>
<evidence type="ECO:0000256" key="1">
    <source>
        <dbReference type="ARBA" id="ARBA00004123"/>
    </source>
</evidence>
<dbReference type="FunFam" id="3.30.160.60:FF:001485">
    <property type="entry name" value="Krueppel-related zinc finger protein"/>
    <property type="match status" value="1"/>
</dbReference>
<keyword evidence="4" id="KW-0677">Repeat</keyword>
<feature type="domain" description="C2H2-type" evidence="12">
    <location>
        <begin position="269"/>
        <end position="296"/>
    </location>
</feature>
<comment type="similarity">
    <text evidence="2">Belongs to the krueppel C2H2-type zinc-finger protein family.</text>
</comment>
<dbReference type="FunFam" id="3.30.160.60:FF:000638">
    <property type="entry name" value="Zinc finger protein 184"/>
    <property type="match status" value="1"/>
</dbReference>
<dbReference type="AlphaFoldDB" id="A0A6P5LSD6"/>
<evidence type="ECO:0000256" key="11">
    <source>
        <dbReference type="PROSITE-ProRule" id="PRU00042"/>
    </source>
</evidence>
<reference evidence="15" key="1">
    <citation type="submission" date="2025-08" db="UniProtKB">
        <authorList>
            <consortium name="RefSeq"/>
        </authorList>
    </citation>
    <scope>IDENTIFICATION</scope>
    <source>
        <tissue evidence="15">Spleen</tissue>
    </source>
</reference>
<keyword evidence="3" id="KW-0479">Metal-binding</keyword>
<dbReference type="PROSITE" id="PS00028">
    <property type="entry name" value="ZINC_FINGER_C2H2_1"/>
    <property type="match status" value="8"/>
</dbReference>
<name>A0A6P5LSD6_PHACI</name>
<dbReference type="InterPro" id="IPR013087">
    <property type="entry name" value="Znf_C2H2_type"/>
</dbReference>
<dbReference type="InParanoid" id="A0A6P5LSD6"/>
<dbReference type="CDD" id="cd07765">
    <property type="entry name" value="KRAB_A-box"/>
    <property type="match status" value="1"/>
</dbReference>
<proteinExistence type="inferred from homology"/>
<dbReference type="GO" id="GO:0043565">
    <property type="term" value="F:sequence-specific DNA binding"/>
    <property type="evidence" value="ECO:0007669"/>
    <property type="project" value="UniProtKB-ARBA"/>
</dbReference>
<dbReference type="GO" id="GO:0005634">
    <property type="term" value="C:nucleus"/>
    <property type="evidence" value="ECO:0007669"/>
    <property type="project" value="UniProtKB-SubCell"/>
</dbReference>
<dbReference type="KEGG" id="pcw:110219848"/>
<keyword evidence="5 11" id="KW-0863">Zinc-finger</keyword>
<accession>A0A6P5LSD6</accession>
<dbReference type="FunFam" id="3.30.160.60:FF:000690">
    <property type="entry name" value="Zinc finger protein 354C"/>
    <property type="match status" value="1"/>
</dbReference>
<feature type="domain" description="C2H2-type" evidence="12">
    <location>
        <begin position="353"/>
        <end position="380"/>
    </location>
</feature>
<evidence type="ECO:0000256" key="10">
    <source>
        <dbReference type="ARBA" id="ARBA00023242"/>
    </source>
</evidence>
<evidence type="ECO:0000256" key="2">
    <source>
        <dbReference type="ARBA" id="ARBA00006991"/>
    </source>
</evidence>
<dbReference type="PANTHER" id="PTHR24394">
    <property type="entry name" value="ZINC FINGER PROTEIN"/>
    <property type="match status" value="1"/>
</dbReference>
<dbReference type="GO" id="GO:0000981">
    <property type="term" value="F:DNA-binding transcription factor activity, RNA polymerase II-specific"/>
    <property type="evidence" value="ECO:0007669"/>
    <property type="project" value="TreeGrafter"/>
</dbReference>
<keyword evidence="7" id="KW-0805">Transcription regulation</keyword>
<dbReference type="PANTHER" id="PTHR24394:SF48">
    <property type="entry name" value="ZINC FINGER PROTEIN 771"/>
    <property type="match status" value="1"/>
</dbReference>
<dbReference type="FunFam" id="3.30.160.60:FF:001158">
    <property type="entry name" value="zinc finger protein 22"/>
    <property type="match status" value="1"/>
</dbReference>
<dbReference type="FunFam" id="3.30.160.60:FF:002343">
    <property type="entry name" value="Zinc finger protein 33A"/>
    <property type="match status" value="1"/>
</dbReference>
<evidence type="ECO:0000259" key="12">
    <source>
        <dbReference type="PROSITE" id="PS50157"/>
    </source>
</evidence>
<evidence type="ECO:0000256" key="6">
    <source>
        <dbReference type="ARBA" id="ARBA00022833"/>
    </source>
</evidence>
<dbReference type="InterPro" id="IPR001909">
    <property type="entry name" value="KRAB"/>
</dbReference>
<evidence type="ECO:0000313" key="14">
    <source>
        <dbReference type="Proteomes" id="UP000515140"/>
    </source>
</evidence>
<evidence type="ECO:0000256" key="9">
    <source>
        <dbReference type="ARBA" id="ARBA00023163"/>
    </source>
</evidence>
<feature type="domain" description="C2H2-type" evidence="12">
    <location>
        <begin position="297"/>
        <end position="324"/>
    </location>
</feature>
<dbReference type="Gene3D" id="3.30.160.60">
    <property type="entry name" value="Classic Zinc Finger"/>
    <property type="match status" value="8"/>
</dbReference>
<keyword evidence="10" id="KW-0539">Nucleus</keyword>
<evidence type="ECO:0000256" key="3">
    <source>
        <dbReference type="ARBA" id="ARBA00022723"/>
    </source>
</evidence>
<dbReference type="SMART" id="SM00349">
    <property type="entry name" value="KRAB"/>
    <property type="match status" value="1"/>
</dbReference>
<dbReference type="GeneID" id="110219848"/>